<dbReference type="PROSITE" id="PS51918">
    <property type="entry name" value="RADICAL_SAM"/>
    <property type="match status" value="1"/>
</dbReference>
<proteinExistence type="predicted"/>
<evidence type="ECO:0000256" key="4">
    <source>
        <dbReference type="ARBA" id="ARBA00023014"/>
    </source>
</evidence>
<dbReference type="SUPFAM" id="SSF102114">
    <property type="entry name" value="Radical SAM enzymes"/>
    <property type="match status" value="1"/>
</dbReference>
<reference evidence="6" key="1">
    <citation type="submission" date="2013-08" db="EMBL/GenBank/DDBJ databases">
        <authorList>
            <person name="Mendez C."/>
            <person name="Richter M."/>
            <person name="Ferrer M."/>
            <person name="Sanchez J."/>
        </authorList>
    </citation>
    <scope>NUCLEOTIDE SEQUENCE</scope>
</reference>
<dbReference type="EMBL" id="AUZZ01000713">
    <property type="protein sequence ID" value="EQD66901.1"/>
    <property type="molecule type" value="Genomic_DNA"/>
</dbReference>
<dbReference type="GO" id="GO:0003824">
    <property type="term" value="F:catalytic activity"/>
    <property type="evidence" value="ECO:0007669"/>
    <property type="project" value="InterPro"/>
</dbReference>
<evidence type="ECO:0000256" key="3">
    <source>
        <dbReference type="ARBA" id="ARBA00023004"/>
    </source>
</evidence>
<accession>T1B219</accession>
<dbReference type="Pfam" id="PF04055">
    <property type="entry name" value="Radical_SAM"/>
    <property type="match status" value="1"/>
</dbReference>
<dbReference type="GO" id="GO:0046872">
    <property type="term" value="F:metal ion binding"/>
    <property type="evidence" value="ECO:0007669"/>
    <property type="project" value="UniProtKB-KW"/>
</dbReference>
<keyword evidence="1" id="KW-0949">S-adenosyl-L-methionine</keyword>
<dbReference type="InterPro" id="IPR013785">
    <property type="entry name" value="Aldolase_TIM"/>
</dbReference>
<keyword evidence="4" id="KW-0411">Iron-sulfur</keyword>
<dbReference type="CDD" id="cd01335">
    <property type="entry name" value="Radical_SAM"/>
    <property type="match status" value="1"/>
</dbReference>
<dbReference type="Gene3D" id="3.20.20.70">
    <property type="entry name" value="Aldolase class I"/>
    <property type="match status" value="1"/>
</dbReference>
<evidence type="ECO:0000313" key="6">
    <source>
        <dbReference type="EMBL" id="EQD66901.1"/>
    </source>
</evidence>
<name>T1B219_9ZZZZ</name>
<dbReference type="InterPro" id="IPR050377">
    <property type="entry name" value="Radical_SAM_PqqE_MftC-like"/>
</dbReference>
<evidence type="ECO:0000256" key="2">
    <source>
        <dbReference type="ARBA" id="ARBA00022723"/>
    </source>
</evidence>
<keyword evidence="3" id="KW-0408">Iron</keyword>
<gene>
    <name evidence="6" type="ORF">B2A_00930</name>
</gene>
<dbReference type="InterPro" id="IPR007197">
    <property type="entry name" value="rSAM"/>
</dbReference>
<comment type="caution">
    <text evidence="6">The sequence shown here is derived from an EMBL/GenBank/DDBJ whole genome shotgun (WGS) entry which is preliminary data.</text>
</comment>
<evidence type="ECO:0000259" key="5">
    <source>
        <dbReference type="PROSITE" id="PS51918"/>
    </source>
</evidence>
<organism evidence="6">
    <name type="scientific">mine drainage metagenome</name>
    <dbReference type="NCBI Taxonomy" id="410659"/>
    <lineage>
        <taxon>unclassified sequences</taxon>
        <taxon>metagenomes</taxon>
        <taxon>ecological metagenomes</taxon>
    </lineage>
</organism>
<dbReference type="PANTHER" id="PTHR11228:SF34">
    <property type="entry name" value="TUNGSTEN-CONTAINING ALDEHYDE FERREDOXIN OXIDOREDUCTASE COFACTOR MODIFYING PROTEIN"/>
    <property type="match status" value="1"/>
</dbReference>
<reference evidence="6" key="2">
    <citation type="journal article" date="2014" name="ISME J.">
        <title>Microbial stratification in low pH oxic and suboxic macroscopic growths along an acid mine drainage.</title>
        <authorList>
            <person name="Mendez-Garcia C."/>
            <person name="Mesa V."/>
            <person name="Sprenger R.R."/>
            <person name="Richter M."/>
            <person name="Diez M.S."/>
            <person name="Solano J."/>
            <person name="Bargiela R."/>
            <person name="Golyshina O.V."/>
            <person name="Manteca A."/>
            <person name="Ramos J.L."/>
            <person name="Gallego J.R."/>
            <person name="Llorente I."/>
            <person name="Martins Dos Santos V.A."/>
            <person name="Jensen O.N."/>
            <person name="Pelaez A.I."/>
            <person name="Sanchez J."/>
            <person name="Ferrer M."/>
        </authorList>
    </citation>
    <scope>NUCLEOTIDE SEQUENCE</scope>
</reference>
<dbReference type="PANTHER" id="PTHR11228">
    <property type="entry name" value="RADICAL SAM DOMAIN PROTEIN"/>
    <property type="match status" value="1"/>
</dbReference>
<dbReference type="AlphaFoldDB" id="T1B219"/>
<dbReference type="InterPro" id="IPR058240">
    <property type="entry name" value="rSAM_sf"/>
</dbReference>
<evidence type="ECO:0000256" key="1">
    <source>
        <dbReference type="ARBA" id="ARBA00022691"/>
    </source>
</evidence>
<dbReference type="GO" id="GO:0051536">
    <property type="term" value="F:iron-sulfur cluster binding"/>
    <property type="evidence" value="ECO:0007669"/>
    <property type="project" value="UniProtKB-KW"/>
</dbReference>
<sequence>MSGGEVTTYPQFDKLIEYLEGIGFPFFLTTNGVISKPLLKKIIENRSLMGVKISIDGLSPESYLIIRDPIQKRKAIYDTVITTLETLKENGVYTEISTLVHAGNITELAKYPKVLASYNIKKWDLSLLLPKGRGSENYETLTKGIEKFAADKTVIEEIVKQAHEYDITVSLGDVKFNSIERPIFECGAGWHFMSIQADLTVFPCPILPYTRFKRLYGFEIHAPEDVRETWDSKPFKLWSDQKENGCPTCKLRDKCGKCAIQADLYGLKNPYENIPACYNTTAGI</sequence>
<protein>
    <submittedName>
        <fullName evidence="6">Radical SAM domain-containing protein</fullName>
    </submittedName>
</protein>
<keyword evidence="2" id="KW-0479">Metal-binding</keyword>
<feature type="domain" description="Radical SAM core" evidence="5">
    <location>
        <begin position="1"/>
        <end position="166"/>
    </location>
</feature>